<dbReference type="AlphaFoldDB" id="A0A934WLQ9"/>
<reference evidence="2" key="1">
    <citation type="journal article" date="2012" name="J. Microbiol. Biotechnol.">
        <title>Ramlibacter ginsenosidimutans sp. nov., with ginsenoside-converting activity.</title>
        <authorList>
            <person name="Wang L."/>
            <person name="An D.S."/>
            <person name="Kim S.G."/>
            <person name="Jin F.X."/>
            <person name="Kim S.C."/>
            <person name="Lee S.T."/>
            <person name="Im W.T."/>
        </authorList>
    </citation>
    <scope>NUCLEOTIDE SEQUENCE</scope>
    <source>
        <strain evidence="2">KACC 17527</strain>
    </source>
</reference>
<protein>
    <recommendedName>
        <fullName evidence="4">DUF3761 domain-containing protein</fullName>
    </recommendedName>
</protein>
<accession>A0A934WLQ9</accession>
<dbReference type="PROSITE" id="PS51257">
    <property type="entry name" value="PROKAR_LIPOPROTEIN"/>
    <property type="match status" value="1"/>
</dbReference>
<reference evidence="2" key="2">
    <citation type="submission" date="2021-01" db="EMBL/GenBank/DDBJ databases">
        <authorList>
            <person name="Kang M."/>
        </authorList>
    </citation>
    <scope>NUCLEOTIDE SEQUENCE</scope>
    <source>
        <strain evidence="2">KACC 17527</strain>
    </source>
</reference>
<keyword evidence="3" id="KW-1185">Reference proteome</keyword>
<evidence type="ECO:0000313" key="2">
    <source>
        <dbReference type="EMBL" id="MBK6007054.1"/>
    </source>
</evidence>
<proteinExistence type="predicted"/>
<dbReference type="Proteomes" id="UP000630528">
    <property type="component" value="Unassembled WGS sequence"/>
</dbReference>
<evidence type="ECO:0000256" key="1">
    <source>
        <dbReference type="SAM" id="MobiDB-lite"/>
    </source>
</evidence>
<comment type="caution">
    <text evidence="2">The sequence shown here is derived from an EMBL/GenBank/DDBJ whole genome shotgun (WGS) entry which is preliminary data.</text>
</comment>
<evidence type="ECO:0008006" key="4">
    <source>
        <dbReference type="Google" id="ProtNLM"/>
    </source>
</evidence>
<dbReference type="RefSeq" id="WP_201171777.1">
    <property type="nucleotide sequence ID" value="NZ_JAEPWM010000005.1"/>
</dbReference>
<gene>
    <name evidence="2" type="ORF">JJB11_13210</name>
</gene>
<dbReference type="EMBL" id="JAEPWM010000005">
    <property type="protein sequence ID" value="MBK6007054.1"/>
    <property type="molecule type" value="Genomic_DNA"/>
</dbReference>
<name>A0A934WLQ9_9BURK</name>
<evidence type="ECO:0000313" key="3">
    <source>
        <dbReference type="Proteomes" id="UP000630528"/>
    </source>
</evidence>
<sequence length="128" mass="13138">MRLSGLTPCIVAIAALVGGCAHEKPPANAIPTMACKDGTSTTENGQCAGHGGVDHQASQQKSGELRERQMSGAAAARNPHEVWATPAAKVYYCHGDTGYGKAKEGQYMSESDALGKGMHANGGKHCAG</sequence>
<feature type="region of interest" description="Disordered" evidence="1">
    <location>
        <begin position="41"/>
        <end position="78"/>
    </location>
</feature>
<organism evidence="2 3">
    <name type="scientific">Ramlibacter ginsenosidimutans</name>
    <dbReference type="NCBI Taxonomy" id="502333"/>
    <lineage>
        <taxon>Bacteria</taxon>
        <taxon>Pseudomonadati</taxon>
        <taxon>Pseudomonadota</taxon>
        <taxon>Betaproteobacteria</taxon>
        <taxon>Burkholderiales</taxon>
        <taxon>Comamonadaceae</taxon>
        <taxon>Ramlibacter</taxon>
    </lineage>
</organism>